<sequence>MKKVERATLGGDGTENTSVPREWRDEATGRKIIRLSELAGTSSLYFHQNAFSRDGQLMVVTTPAGIAVIDMRTRRNTLILPRPAAEILMVGRRTSRLWYIDEIDGQRVVCSLHLLTGEMARHYRLTPSETVCALNADETLLLGSETAQNKAFNDVFASAVSDAAGGNANPQGEWMVASEMYHPHTGRPLTFAEQKEVHINQRLEQRLPMTLFVIDVASGMRRDVHHATDWLNHLQFSPADPNQILFCHEGPWHKVDRIWTIRTDGSALTKIHTRAMNMEIAGHEFFSADGNTIWYDLQTPRGEVFWLAGYELHSGRRQWYALDRDSWSVHFNISYDGKYFAGDGGDEEMVAHAKNGKWISLFVPEAIPDVAGISAANADSLIAPGVLRRQRLVDMSAHDYRLEPNLAFTPDGNYLVFRSNMHGEVHTYAVALNEANCRR</sequence>
<keyword evidence="3" id="KW-1185">Reference proteome</keyword>
<reference evidence="2 3" key="1">
    <citation type="submission" date="2020-03" db="EMBL/GenBank/DDBJ databases">
        <authorList>
            <person name="Bakhshi Ganjeh M."/>
        </authorList>
    </citation>
    <scope>NUCLEOTIDE SEQUENCE [LARGE SCALE GENOMIC DNA]</scope>
    <source>
        <strain evidence="3">Iran 50</strain>
    </source>
</reference>
<accession>A0ABX7UX59</accession>
<dbReference type="GO" id="GO:0016829">
    <property type="term" value="F:lyase activity"/>
    <property type="evidence" value="ECO:0007669"/>
    <property type="project" value="UniProtKB-KW"/>
</dbReference>
<protein>
    <submittedName>
        <fullName evidence="2">Oligogalacturonate lyase</fullName>
    </submittedName>
</protein>
<evidence type="ECO:0000313" key="2">
    <source>
        <dbReference type="EMBL" id="QTF09880.1"/>
    </source>
</evidence>
<dbReference type="Pfam" id="PF14583">
    <property type="entry name" value="Pectate_lyase22"/>
    <property type="match status" value="1"/>
</dbReference>
<dbReference type="InterPro" id="IPR015943">
    <property type="entry name" value="WD40/YVTN_repeat-like_dom_sf"/>
</dbReference>
<dbReference type="SUPFAM" id="SSF82171">
    <property type="entry name" value="DPP6 N-terminal domain-like"/>
    <property type="match status" value="1"/>
</dbReference>
<dbReference type="RefSeq" id="WP_208228367.1">
    <property type="nucleotide sequence ID" value="NZ_CP050854.1"/>
</dbReference>
<proteinExistence type="predicted"/>
<organism evidence="2 3">
    <name type="scientific">Brenneria izadpanahii</name>
    <dbReference type="NCBI Taxonomy" id="2722756"/>
    <lineage>
        <taxon>Bacteria</taxon>
        <taxon>Pseudomonadati</taxon>
        <taxon>Pseudomonadota</taxon>
        <taxon>Gammaproteobacteria</taxon>
        <taxon>Enterobacterales</taxon>
        <taxon>Pectobacteriaceae</taxon>
        <taxon>Brenneria</taxon>
    </lineage>
</organism>
<dbReference type="Proteomes" id="UP000671960">
    <property type="component" value="Chromosome"/>
</dbReference>
<keyword evidence="2" id="KW-0456">Lyase</keyword>
<gene>
    <name evidence="2" type="ORF">HC231_19595</name>
</gene>
<evidence type="ECO:0000259" key="1">
    <source>
        <dbReference type="Pfam" id="PF14583"/>
    </source>
</evidence>
<dbReference type="EMBL" id="CP050854">
    <property type="protein sequence ID" value="QTF09880.1"/>
    <property type="molecule type" value="Genomic_DNA"/>
</dbReference>
<evidence type="ECO:0000313" key="3">
    <source>
        <dbReference type="Proteomes" id="UP000671960"/>
    </source>
</evidence>
<feature type="domain" description="Oligogalacturonate lyase" evidence="1">
    <location>
        <begin position="210"/>
        <end position="434"/>
    </location>
</feature>
<name>A0ABX7UX59_9GAMM</name>
<dbReference type="InterPro" id="IPR027946">
    <property type="entry name" value="Ogl_dom"/>
</dbReference>
<dbReference type="Gene3D" id="2.130.10.10">
    <property type="entry name" value="YVTN repeat-like/Quinoprotein amine dehydrogenase"/>
    <property type="match status" value="2"/>
</dbReference>